<dbReference type="EMBL" id="MT142257">
    <property type="protein sequence ID" value="QJA76997.1"/>
    <property type="molecule type" value="Genomic_DNA"/>
</dbReference>
<protein>
    <submittedName>
        <fullName evidence="1">Uncharacterized protein</fullName>
    </submittedName>
</protein>
<sequence>MTGTTNFNGATVDGTTGPDGHVLVIRSTSTLTMTDGGNIQCQGNFTFNSLYDTVMLMGYGGGWVELSRADNV</sequence>
<reference evidence="1" key="1">
    <citation type="submission" date="2020-03" db="EMBL/GenBank/DDBJ databases">
        <title>The deep terrestrial virosphere.</title>
        <authorList>
            <person name="Holmfeldt K."/>
            <person name="Nilsson E."/>
            <person name="Simone D."/>
            <person name="Lopez-Fernandez M."/>
            <person name="Wu X."/>
            <person name="de Brujin I."/>
            <person name="Lundin D."/>
            <person name="Andersson A."/>
            <person name="Bertilsson S."/>
            <person name="Dopson M."/>
        </authorList>
    </citation>
    <scope>NUCLEOTIDE SEQUENCE</scope>
    <source>
        <strain evidence="1">MM415A01382</strain>
    </source>
</reference>
<proteinExistence type="predicted"/>
<dbReference type="AlphaFoldDB" id="A0A6M3K6K2"/>
<organism evidence="1">
    <name type="scientific">viral metagenome</name>
    <dbReference type="NCBI Taxonomy" id="1070528"/>
    <lineage>
        <taxon>unclassified sequences</taxon>
        <taxon>metagenomes</taxon>
        <taxon>organismal metagenomes</taxon>
    </lineage>
</organism>
<accession>A0A6M3K6K2</accession>
<gene>
    <name evidence="1" type="ORF">MM415A01382_0006</name>
</gene>
<evidence type="ECO:0000313" key="1">
    <source>
        <dbReference type="EMBL" id="QJA76997.1"/>
    </source>
</evidence>
<name>A0A6M3K6K2_9ZZZZ</name>